<comment type="caution">
    <text evidence="1">The sequence shown here is derived from an EMBL/GenBank/DDBJ whole genome shotgun (WGS) entry which is preliminary data.</text>
</comment>
<proteinExistence type="predicted"/>
<accession>A0A9W9CKM1</accession>
<gene>
    <name evidence="1" type="ORF">N0V83_006817</name>
</gene>
<protein>
    <recommendedName>
        <fullName evidence="3">F-box domain-containing protein</fullName>
    </recommendedName>
</protein>
<evidence type="ECO:0008006" key="3">
    <source>
        <dbReference type="Google" id="ProtNLM"/>
    </source>
</evidence>
<sequence length="394" mass="44664">MAESKQPNNKVNRVWSLPNRNGHADHLLSALAQYPILEHIVAHLRPKDLASLANTCQTSYELFNLDNQNSLANMMTKTLCPGKGLAKRKECHQQAPESSFIVYNNKCGGEDEELGIESHSCVLCGVNTCDECRMHVTYQTMIEEPGLFNMRWRAGYVFLYPFIVRLLPPMQKGRLVKKGWGAPAGQYRPLHDQGRLGVLFDDDNSASPVPLDYLLDFDLGLIRHLMPLSPAGHTDPFNVTRYLDIAVQNRLRYVCTPCFNARESPPARCHCTLRSRFLERWLCIGCANHDQHEDEDIFGLIDPLYGACICPCGKKMGPVNPASYKTTCTWCKGEVLPIEEGFVVPDVQEDEEQDEDLKQEDYYDHGFDRDASHADWYRHEHIPRSKALIVIGGD</sequence>
<reference evidence="1" key="1">
    <citation type="submission" date="2022-10" db="EMBL/GenBank/DDBJ databases">
        <title>Tapping the CABI collections for fungal endophytes: first genome assemblies for Collariella, Neodidymelliopsis, Ascochyta clinopodiicola, Didymella pomorum, Didymosphaeria variabile, Neocosmospora piperis and Neocucurbitaria cava.</title>
        <authorList>
            <person name="Hill R."/>
        </authorList>
    </citation>
    <scope>NUCLEOTIDE SEQUENCE</scope>
    <source>
        <strain evidence="1">IMI 356814</strain>
    </source>
</reference>
<evidence type="ECO:0000313" key="1">
    <source>
        <dbReference type="EMBL" id="KAJ4368460.1"/>
    </source>
</evidence>
<dbReference type="OrthoDB" id="3678990at2759"/>
<keyword evidence="2" id="KW-1185">Reference proteome</keyword>
<organism evidence="1 2">
    <name type="scientific">Neocucurbitaria cava</name>
    <dbReference type="NCBI Taxonomy" id="798079"/>
    <lineage>
        <taxon>Eukaryota</taxon>
        <taxon>Fungi</taxon>
        <taxon>Dikarya</taxon>
        <taxon>Ascomycota</taxon>
        <taxon>Pezizomycotina</taxon>
        <taxon>Dothideomycetes</taxon>
        <taxon>Pleosporomycetidae</taxon>
        <taxon>Pleosporales</taxon>
        <taxon>Pleosporineae</taxon>
        <taxon>Cucurbitariaceae</taxon>
        <taxon>Neocucurbitaria</taxon>
    </lineage>
</organism>
<dbReference type="EMBL" id="JAPEUY010000011">
    <property type="protein sequence ID" value="KAJ4368460.1"/>
    <property type="molecule type" value="Genomic_DNA"/>
</dbReference>
<dbReference type="Proteomes" id="UP001140560">
    <property type="component" value="Unassembled WGS sequence"/>
</dbReference>
<dbReference type="CDD" id="cd09917">
    <property type="entry name" value="F-box_SF"/>
    <property type="match status" value="1"/>
</dbReference>
<name>A0A9W9CKM1_9PLEO</name>
<dbReference type="AlphaFoldDB" id="A0A9W9CKM1"/>
<evidence type="ECO:0000313" key="2">
    <source>
        <dbReference type="Proteomes" id="UP001140560"/>
    </source>
</evidence>